<name>A0A183NHI1_9TREM</name>
<evidence type="ECO:0000313" key="2">
    <source>
        <dbReference type="Proteomes" id="UP000269396"/>
    </source>
</evidence>
<sequence length="197" mass="22563">MLVFRLCMLKPTVAEAAATLVVLTCIFWCVCDGIEELVHLRSPNLLIDSELSIVFCDFLEIWRSSQSSRLSFDQFIHIWDIHDLTTINKCRSHYYHSRGIWSVDCLPEQWRQNNNNIDNNNNTIPLNHLQSWWSNDMFVTCSDDGTIRFWNLLGNCQSTTNNGTDNGIRLSTSVPANSEFIGSTTFECTEVSECIIS</sequence>
<proteinExistence type="predicted"/>
<dbReference type="AlphaFoldDB" id="A0A183NHI1"/>
<dbReference type="InterPro" id="IPR015943">
    <property type="entry name" value="WD40/YVTN_repeat-like_dom_sf"/>
</dbReference>
<protein>
    <submittedName>
        <fullName evidence="1">Uncharacterized protein</fullName>
    </submittedName>
</protein>
<gene>
    <name evidence="1" type="ORF">SMTD_LOCUS1567</name>
</gene>
<dbReference type="SUPFAM" id="SSF50978">
    <property type="entry name" value="WD40 repeat-like"/>
    <property type="match status" value="1"/>
</dbReference>
<organism evidence="1 2">
    <name type="scientific">Schistosoma mattheei</name>
    <dbReference type="NCBI Taxonomy" id="31246"/>
    <lineage>
        <taxon>Eukaryota</taxon>
        <taxon>Metazoa</taxon>
        <taxon>Spiralia</taxon>
        <taxon>Lophotrochozoa</taxon>
        <taxon>Platyhelminthes</taxon>
        <taxon>Trematoda</taxon>
        <taxon>Digenea</taxon>
        <taxon>Strigeidida</taxon>
        <taxon>Schistosomatoidea</taxon>
        <taxon>Schistosomatidae</taxon>
        <taxon>Schistosoma</taxon>
    </lineage>
</organism>
<evidence type="ECO:0000313" key="1">
    <source>
        <dbReference type="EMBL" id="VDO79334.1"/>
    </source>
</evidence>
<dbReference type="Gene3D" id="2.130.10.10">
    <property type="entry name" value="YVTN repeat-like/Quinoprotein amine dehydrogenase"/>
    <property type="match status" value="1"/>
</dbReference>
<keyword evidence="2" id="KW-1185">Reference proteome</keyword>
<dbReference type="PANTHER" id="PTHR45589:SF1">
    <property type="entry name" value="WD REPEAT DOMAIN 62, ISOFORM G"/>
    <property type="match status" value="1"/>
</dbReference>
<dbReference type="InterPro" id="IPR052779">
    <property type="entry name" value="WDR62"/>
</dbReference>
<accession>A0A183NHI1</accession>
<dbReference type="PANTHER" id="PTHR45589">
    <property type="entry name" value="WD REPEAT DOMAIN 62, ISOFORM G"/>
    <property type="match status" value="1"/>
</dbReference>
<dbReference type="EMBL" id="UZAL01001763">
    <property type="protein sequence ID" value="VDO79334.1"/>
    <property type="molecule type" value="Genomic_DNA"/>
</dbReference>
<reference evidence="1 2" key="1">
    <citation type="submission" date="2018-11" db="EMBL/GenBank/DDBJ databases">
        <authorList>
            <consortium name="Pathogen Informatics"/>
        </authorList>
    </citation>
    <scope>NUCLEOTIDE SEQUENCE [LARGE SCALE GENOMIC DNA]</scope>
    <source>
        <strain>Denwood</strain>
        <strain evidence="2">Zambia</strain>
    </source>
</reference>
<dbReference type="InterPro" id="IPR036322">
    <property type="entry name" value="WD40_repeat_dom_sf"/>
</dbReference>
<dbReference type="Proteomes" id="UP000269396">
    <property type="component" value="Unassembled WGS sequence"/>
</dbReference>